<protein>
    <submittedName>
        <fullName evidence="1">Uncharacterized protein</fullName>
    </submittedName>
</protein>
<name>A0A6J4LHR2_9CYAN</name>
<dbReference type="AlphaFoldDB" id="A0A6J4LHR2"/>
<proteinExistence type="predicted"/>
<dbReference type="EMBL" id="CADCTZ010000337">
    <property type="protein sequence ID" value="CAA9334038.1"/>
    <property type="molecule type" value="Genomic_DNA"/>
</dbReference>
<evidence type="ECO:0000313" key="1">
    <source>
        <dbReference type="EMBL" id="CAA9334038.1"/>
    </source>
</evidence>
<sequence>MTNLPSDEPKNFIARFYSTQGFDGYSNLLYLIYIFR</sequence>
<reference evidence="1" key="1">
    <citation type="submission" date="2020-02" db="EMBL/GenBank/DDBJ databases">
        <authorList>
            <person name="Meier V. D."/>
        </authorList>
    </citation>
    <scope>NUCLEOTIDE SEQUENCE</scope>
    <source>
        <strain evidence="1">AVDCRST_MAG84</strain>
    </source>
</reference>
<gene>
    <name evidence="1" type="ORF">AVDCRST_MAG84-2034</name>
</gene>
<accession>A0A6J4LHR2</accession>
<organism evidence="1">
    <name type="scientific">uncultured Microcoleus sp</name>
    <dbReference type="NCBI Taxonomy" id="259945"/>
    <lineage>
        <taxon>Bacteria</taxon>
        <taxon>Bacillati</taxon>
        <taxon>Cyanobacteriota</taxon>
        <taxon>Cyanophyceae</taxon>
        <taxon>Oscillatoriophycideae</taxon>
        <taxon>Oscillatoriales</taxon>
        <taxon>Microcoleaceae</taxon>
        <taxon>Microcoleus</taxon>
        <taxon>environmental samples</taxon>
    </lineage>
</organism>